<name>A0A7K1XTL6_9SPHI</name>
<reference evidence="1 2" key="1">
    <citation type="submission" date="2019-11" db="EMBL/GenBank/DDBJ databases">
        <title>Pedobacter sp. HMF7056 Genome sequencing and assembly.</title>
        <authorList>
            <person name="Kang H."/>
            <person name="Kim H."/>
            <person name="Joh K."/>
        </authorList>
    </citation>
    <scope>NUCLEOTIDE SEQUENCE [LARGE SCALE GENOMIC DNA]</scope>
    <source>
        <strain evidence="1 2">HMF7056</strain>
    </source>
</reference>
<dbReference type="RefSeq" id="WP_160905292.1">
    <property type="nucleotide sequence ID" value="NZ_WVHS01000001.1"/>
</dbReference>
<keyword evidence="2" id="KW-1185">Reference proteome</keyword>
<evidence type="ECO:0000313" key="2">
    <source>
        <dbReference type="Proteomes" id="UP000451233"/>
    </source>
</evidence>
<accession>A0A7K1XTL6</accession>
<comment type="caution">
    <text evidence="1">The sequence shown here is derived from an EMBL/GenBank/DDBJ whole genome shotgun (WGS) entry which is preliminary data.</text>
</comment>
<gene>
    <name evidence="1" type="ORF">GS398_03300</name>
</gene>
<protein>
    <submittedName>
        <fullName evidence="1">Uncharacterized protein</fullName>
    </submittedName>
</protein>
<dbReference type="EMBL" id="WVHS01000001">
    <property type="protein sequence ID" value="MXV14312.1"/>
    <property type="molecule type" value="Genomic_DNA"/>
</dbReference>
<dbReference type="Proteomes" id="UP000451233">
    <property type="component" value="Unassembled WGS sequence"/>
</dbReference>
<evidence type="ECO:0000313" key="1">
    <source>
        <dbReference type="EMBL" id="MXV14312.1"/>
    </source>
</evidence>
<dbReference type="AlphaFoldDB" id="A0A7K1XTL6"/>
<sequence length="144" mass="16374">MTKVISIPESHLKYLVPAYQAREAELVASILELQDELQVIRKVLSRVEVENSQTHVPTTFEGQNIKEPSLYTKVRNVLLEVNRPMSLKEIHQALTSNEPEKIISKNTLSAVLTMRVQRNKLIKGSNGSFNTYMLPDDQKNKAET</sequence>
<proteinExistence type="predicted"/>
<organism evidence="1 2">
    <name type="scientific">Hufsiella ginkgonis</name>
    <dbReference type="NCBI Taxonomy" id="2695274"/>
    <lineage>
        <taxon>Bacteria</taxon>
        <taxon>Pseudomonadati</taxon>
        <taxon>Bacteroidota</taxon>
        <taxon>Sphingobacteriia</taxon>
        <taxon>Sphingobacteriales</taxon>
        <taxon>Sphingobacteriaceae</taxon>
        <taxon>Hufsiella</taxon>
    </lineage>
</organism>